<name>A0A511AT11_9LACT</name>
<dbReference type="InterPro" id="IPR011528">
    <property type="entry name" value="NERD"/>
</dbReference>
<organism evidence="2 3">
    <name type="scientific">Alkalibacterium kapii</name>
    <dbReference type="NCBI Taxonomy" id="426704"/>
    <lineage>
        <taxon>Bacteria</taxon>
        <taxon>Bacillati</taxon>
        <taxon>Bacillota</taxon>
        <taxon>Bacilli</taxon>
        <taxon>Lactobacillales</taxon>
        <taxon>Carnobacteriaceae</taxon>
        <taxon>Alkalibacterium</taxon>
    </lineage>
</organism>
<dbReference type="PROSITE" id="PS50965">
    <property type="entry name" value="NERD"/>
    <property type="match status" value="1"/>
</dbReference>
<keyword evidence="3" id="KW-1185">Reference proteome</keyword>
<protein>
    <recommendedName>
        <fullName evidence="1">NERD domain-containing protein</fullName>
    </recommendedName>
</protein>
<evidence type="ECO:0000313" key="2">
    <source>
        <dbReference type="EMBL" id="GEK91340.1"/>
    </source>
</evidence>
<dbReference type="AlphaFoldDB" id="A0A511AT11"/>
<accession>A0A511AT11</accession>
<evidence type="ECO:0000313" key="3">
    <source>
        <dbReference type="Proteomes" id="UP000321662"/>
    </source>
</evidence>
<sequence length="291" mass="33707">MQIKSRVKPDQLKILESLKARHKLEYSKQLYLMNLQKGLEGEERFDELIRRHLDPETILLKDRRVNVNGSTAQIDALLVTGDTLRLYEIKNYEGDYQQLPGHLRTLKGQEFICPSVQLNRTRKVLEQVLGQWTNSLEIKAYVIFVNPGFTLYDAKVSNPFILPTQIAEHFKMLKSNEVKASKKMKRLIDKLLLETNSGVNYRDPSLKYTYKELKKGLICNKCCSFNLSLSQRQAKCLDCGKKNSITQLLTDHIDEITLLFPEMKVSTPLMYDWIDGKLNKRRVGKILKTLS</sequence>
<gene>
    <name evidence="2" type="ORF">AKA01nite_09620</name>
</gene>
<comment type="caution">
    <text evidence="2">The sequence shown here is derived from an EMBL/GenBank/DDBJ whole genome shotgun (WGS) entry which is preliminary data.</text>
</comment>
<reference evidence="2 3" key="1">
    <citation type="submission" date="2019-07" db="EMBL/GenBank/DDBJ databases">
        <title>Whole genome shotgun sequence of Alkalibacterium kapii NBRC 103247.</title>
        <authorList>
            <person name="Hosoyama A."/>
            <person name="Uohara A."/>
            <person name="Ohji S."/>
            <person name="Ichikawa N."/>
        </authorList>
    </citation>
    <scope>NUCLEOTIDE SEQUENCE [LARGE SCALE GENOMIC DNA]</scope>
    <source>
        <strain evidence="2 3">NBRC 103247</strain>
    </source>
</reference>
<dbReference type="RefSeq" id="WP_186805098.1">
    <property type="nucleotide sequence ID" value="NZ_BJUY01000009.1"/>
</dbReference>
<evidence type="ECO:0000259" key="1">
    <source>
        <dbReference type="PROSITE" id="PS50965"/>
    </source>
</evidence>
<feature type="domain" description="NERD" evidence="1">
    <location>
        <begin position="37"/>
        <end position="148"/>
    </location>
</feature>
<dbReference type="Proteomes" id="UP000321662">
    <property type="component" value="Unassembled WGS sequence"/>
</dbReference>
<dbReference type="Pfam" id="PF08378">
    <property type="entry name" value="NERD"/>
    <property type="match status" value="1"/>
</dbReference>
<proteinExistence type="predicted"/>
<dbReference type="EMBL" id="BJUY01000009">
    <property type="protein sequence ID" value="GEK91340.1"/>
    <property type="molecule type" value="Genomic_DNA"/>
</dbReference>